<keyword evidence="4" id="KW-0804">Transcription</keyword>
<dbReference type="Pfam" id="PF00126">
    <property type="entry name" value="HTH_1"/>
    <property type="match status" value="1"/>
</dbReference>
<dbReference type="InterPro" id="IPR036388">
    <property type="entry name" value="WH-like_DNA-bd_sf"/>
</dbReference>
<evidence type="ECO:0000259" key="5">
    <source>
        <dbReference type="PROSITE" id="PS50931"/>
    </source>
</evidence>
<dbReference type="PRINTS" id="PR00039">
    <property type="entry name" value="HTHLYSR"/>
</dbReference>
<dbReference type="Pfam" id="PF03466">
    <property type="entry name" value="LysR_substrate"/>
    <property type="match status" value="1"/>
</dbReference>
<dbReference type="PANTHER" id="PTHR30126:SF99">
    <property type="entry name" value="TRANSCRIPTIONAL REGULATOR LYSR FAMILY"/>
    <property type="match status" value="1"/>
</dbReference>
<evidence type="ECO:0000256" key="2">
    <source>
        <dbReference type="ARBA" id="ARBA00023015"/>
    </source>
</evidence>
<dbReference type="InterPro" id="IPR036390">
    <property type="entry name" value="WH_DNA-bd_sf"/>
</dbReference>
<evidence type="ECO:0000256" key="1">
    <source>
        <dbReference type="ARBA" id="ARBA00009437"/>
    </source>
</evidence>
<proteinExistence type="inferred from homology"/>
<dbReference type="RefSeq" id="WP_189483357.1">
    <property type="nucleotide sequence ID" value="NZ_BMYR01000009.1"/>
</dbReference>
<gene>
    <name evidence="6" type="ORF">GCM10008111_22850</name>
</gene>
<comment type="similarity">
    <text evidence="1">Belongs to the LysR transcriptional regulatory family.</text>
</comment>
<protein>
    <submittedName>
        <fullName evidence="6">LysR family transcriptional regulator</fullName>
    </submittedName>
</protein>
<evidence type="ECO:0000313" key="7">
    <source>
        <dbReference type="Proteomes" id="UP000634667"/>
    </source>
</evidence>
<dbReference type="CDD" id="cd05466">
    <property type="entry name" value="PBP2_LTTR_substrate"/>
    <property type="match status" value="1"/>
</dbReference>
<feature type="domain" description="HTH lysR-type" evidence="5">
    <location>
        <begin position="1"/>
        <end position="58"/>
    </location>
</feature>
<keyword evidence="2" id="KW-0805">Transcription regulation</keyword>
<keyword evidence="7" id="KW-1185">Reference proteome</keyword>
<dbReference type="InterPro" id="IPR005119">
    <property type="entry name" value="LysR_subst-bd"/>
</dbReference>
<dbReference type="Proteomes" id="UP000634667">
    <property type="component" value="Unassembled WGS sequence"/>
</dbReference>
<keyword evidence="3" id="KW-0238">DNA-binding</keyword>
<dbReference type="SUPFAM" id="SSF46785">
    <property type="entry name" value="Winged helix' DNA-binding domain"/>
    <property type="match status" value="1"/>
</dbReference>
<dbReference type="SUPFAM" id="SSF53850">
    <property type="entry name" value="Periplasmic binding protein-like II"/>
    <property type="match status" value="1"/>
</dbReference>
<evidence type="ECO:0000256" key="4">
    <source>
        <dbReference type="ARBA" id="ARBA00023163"/>
    </source>
</evidence>
<dbReference type="Gene3D" id="3.40.190.10">
    <property type="entry name" value="Periplasmic binding protein-like II"/>
    <property type="match status" value="2"/>
</dbReference>
<reference evidence="7" key="1">
    <citation type="journal article" date="2019" name="Int. J. Syst. Evol. Microbiol.">
        <title>The Global Catalogue of Microorganisms (GCM) 10K type strain sequencing project: providing services to taxonomists for standard genome sequencing and annotation.</title>
        <authorList>
            <consortium name="The Broad Institute Genomics Platform"/>
            <consortium name="The Broad Institute Genome Sequencing Center for Infectious Disease"/>
            <person name="Wu L."/>
            <person name="Ma J."/>
        </authorList>
    </citation>
    <scope>NUCLEOTIDE SEQUENCE [LARGE SCALE GENOMIC DNA]</scope>
    <source>
        <strain evidence="7">KCTC 23723</strain>
    </source>
</reference>
<sequence>MTNLSWLQSLQAIARTGSFTRAAEQLGLTQAAVSQHIRQLEDHYGSVVLRSARPLALTPTGQLLLSYADEITAANDCLKQRLQANDSLQGDVGLVTPGSSGLLLYADLLALQLNQPGLIIRHRFAPGAEVQQAVLDNSYQIGLLTFKPEDPRLQAEEIAEEPLELVYPAGYQIRQWQDLQQLGFINHPDGKAMATRLLSRHFPGNPGVATLPCKGYSNQVSLLLQPVALGLGFTVVPRYARQAFAAQDKIAVLQCGQPVIDTLWAIYRAEWPLNARCRLVLERIRRTLNTAAASQTR</sequence>
<dbReference type="PROSITE" id="PS50931">
    <property type="entry name" value="HTH_LYSR"/>
    <property type="match status" value="1"/>
</dbReference>
<dbReference type="EMBL" id="BMYR01000009">
    <property type="protein sequence ID" value="GGW66317.1"/>
    <property type="molecule type" value="Genomic_DNA"/>
</dbReference>
<accession>A0ABQ2WSC7</accession>
<dbReference type="PANTHER" id="PTHR30126">
    <property type="entry name" value="HTH-TYPE TRANSCRIPTIONAL REGULATOR"/>
    <property type="match status" value="1"/>
</dbReference>
<dbReference type="Gene3D" id="1.10.10.10">
    <property type="entry name" value="Winged helix-like DNA-binding domain superfamily/Winged helix DNA-binding domain"/>
    <property type="match status" value="1"/>
</dbReference>
<evidence type="ECO:0000313" key="6">
    <source>
        <dbReference type="EMBL" id="GGW66317.1"/>
    </source>
</evidence>
<name>A0ABQ2WSC7_9ALTE</name>
<dbReference type="InterPro" id="IPR000847">
    <property type="entry name" value="LysR_HTH_N"/>
</dbReference>
<organism evidence="6 7">
    <name type="scientific">Alishewanella tabrizica</name>
    <dbReference type="NCBI Taxonomy" id="671278"/>
    <lineage>
        <taxon>Bacteria</taxon>
        <taxon>Pseudomonadati</taxon>
        <taxon>Pseudomonadota</taxon>
        <taxon>Gammaproteobacteria</taxon>
        <taxon>Alteromonadales</taxon>
        <taxon>Alteromonadaceae</taxon>
        <taxon>Alishewanella</taxon>
    </lineage>
</organism>
<evidence type="ECO:0000256" key="3">
    <source>
        <dbReference type="ARBA" id="ARBA00023125"/>
    </source>
</evidence>
<comment type="caution">
    <text evidence="6">The sequence shown here is derived from an EMBL/GenBank/DDBJ whole genome shotgun (WGS) entry which is preliminary data.</text>
</comment>